<accession>A0A502FWF0</accession>
<dbReference type="PANTHER" id="PTHR10381">
    <property type="entry name" value="ATP-DEPENDENT CLP PROTEASE PROTEOLYTIC SUBUNIT"/>
    <property type="match status" value="1"/>
</dbReference>
<dbReference type="PRINTS" id="PR00127">
    <property type="entry name" value="CLPPROTEASEP"/>
</dbReference>
<feature type="region of interest" description="Disordered" evidence="7">
    <location>
        <begin position="304"/>
        <end position="352"/>
    </location>
</feature>
<dbReference type="NCBIfam" id="NF045542">
    <property type="entry name" value="Clp_rel_HeadMat"/>
    <property type="match status" value="1"/>
</dbReference>
<dbReference type="GO" id="GO:0051117">
    <property type="term" value="F:ATPase binding"/>
    <property type="evidence" value="ECO:0007669"/>
    <property type="project" value="TreeGrafter"/>
</dbReference>
<dbReference type="EMBL" id="RCZP01000018">
    <property type="protein sequence ID" value="TPG53263.1"/>
    <property type="molecule type" value="Genomic_DNA"/>
</dbReference>
<keyword evidence="2" id="KW-0963">Cytoplasm</keyword>
<keyword evidence="9" id="KW-1185">Reference proteome</keyword>
<evidence type="ECO:0000256" key="2">
    <source>
        <dbReference type="ARBA" id="ARBA00022490"/>
    </source>
</evidence>
<dbReference type="SUPFAM" id="SSF52096">
    <property type="entry name" value="ClpP/crotonase"/>
    <property type="match status" value="1"/>
</dbReference>
<dbReference type="Pfam" id="PF00574">
    <property type="entry name" value="CLP_protease"/>
    <property type="match status" value="1"/>
</dbReference>
<feature type="compositionally biased region" description="Polar residues" evidence="7">
    <location>
        <begin position="1"/>
        <end position="10"/>
    </location>
</feature>
<proteinExistence type="inferred from homology"/>
<dbReference type="GO" id="GO:0004176">
    <property type="term" value="F:ATP-dependent peptidase activity"/>
    <property type="evidence" value="ECO:0007669"/>
    <property type="project" value="InterPro"/>
</dbReference>
<feature type="region of interest" description="Disordered" evidence="7">
    <location>
        <begin position="253"/>
        <end position="280"/>
    </location>
</feature>
<comment type="caution">
    <text evidence="8">The sequence shown here is derived from an EMBL/GenBank/DDBJ whole genome shotgun (WGS) entry which is preliminary data.</text>
</comment>
<dbReference type="GO" id="GO:0004252">
    <property type="term" value="F:serine-type endopeptidase activity"/>
    <property type="evidence" value="ECO:0007669"/>
    <property type="project" value="InterPro"/>
</dbReference>
<reference evidence="8 9" key="1">
    <citation type="journal article" date="2019" name="Environ. Microbiol.">
        <title>Species interactions and distinct microbial communities in high Arctic permafrost affected cryosols are associated with the CH4 and CO2 gas fluxes.</title>
        <authorList>
            <person name="Altshuler I."/>
            <person name="Hamel J."/>
            <person name="Turney S."/>
            <person name="Magnuson E."/>
            <person name="Levesque R."/>
            <person name="Greer C."/>
            <person name="Whyte L.G."/>
        </authorList>
    </citation>
    <scope>NUCLEOTIDE SEQUENCE [LARGE SCALE GENOMIC DNA]</scope>
    <source>
        <strain evidence="8 9">S9.3B</strain>
    </source>
</reference>
<dbReference type="Gene3D" id="3.90.226.10">
    <property type="entry name" value="2-enoyl-CoA Hydratase, Chain A, domain 1"/>
    <property type="match status" value="1"/>
</dbReference>
<dbReference type="PANTHER" id="PTHR10381:SF70">
    <property type="entry name" value="ATP-DEPENDENT CLP PROTEASE PROTEOLYTIC SUBUNIT"/>
    <property type="match status" value="1"/>
</dbReference>
<dbReference type="AlphaFoldDB" id="A0A502FWF0"/>
<dbReference type="GO" id="GO:0009368">
    <property type="term" value="C:endopeptidase Clp complex"/>
    <property type="evidence" value="ECO:0007669"/>
    <property type="project" value="TreeGrafter"/>
</dbReference>
<dbReference type="OrthoDB" id="9806592at2"/>
<dbReference type="CDD" id="cd07016">
    <property type="entry name" value="S14_ClpP_1"/>
    <property type="match status" value="1"/>
</dbReference>
<keyword evidence="5" id="KW-0720">Serine protease</keyword>
<gene>
    <name evidence="8" type="ORF">EAH89_17245</name>
</gene>
<sequence length="772" mass="80808">MTISGSSSTAIRAGSPTAAVRRARSRTQPWRSPQLALRSLVPERYRPMPKISPAASVAAYLRKHGSEDAATAIVAVSPLSERAMAPKFRAADDGPVEVLIMGEIGWEVTAQGVLDVLNAAGERDLVIRISSPGGSAFEGFAIFNLLARYPGLKQVVVESVAASSASFIAMAGDEVFMAPASFMMIHNSAGMTMGDKQAHAATIAILEKIDATMAGLYAARTGKTSDEVLTLMSAETWMTAEEAVTEGFADRVEAAASPAPSADPAPENPDEGGDPLPDASARITPRARVLLNSFAHAPAAVRAMASAAPQSTPTTPSTQPAAPAPQQETTMSGTATTTAPGGTTPAPAVVTGPQPATLEQLQGIAARAKLGSDWVVAQLVAKATEATARDAALDALAGQQAQRPGIVGVPTASSADTDRASVAAIAKRGGVKKPEIIAAAGPMAGLSLQDMAADFYEARTGKRARLPTAQLYREVFASGTVGMQTSGDFGVLLGQSIEAIVIDNAQRVSQEWRKIGRVYSFDNFRQRDVAGAFDAPDLEEVLEHEEIRYGAIQRALGRLGLKTFAKGFAFSRQAIINNDLTQFTADGATYGAMAARSLSARVWRVFQLGTTSAYNMTDGQPFLSAAHNNLAASGSAITEASLIAAANALASQAAVAGKPLGLAARYLVVGTGRRFEAQKLMASLKLADNTDNVFNGAYEIVYEPSFPENAWALMADPDVHPIIAVSVLNGREDPEVVTEASFDTFGLKVRVSLDYEAAPIDWNGVYYNPGPA</sequence>
<dbReference type="Proteomes" id="UP000317078">
    <property type="component" value="Unassembled WGS sequence"/>
</dbReference>
<evidence type="ECO:0000256" key="1">
    <source>
        <dbReference type="ARBA" id="ARBA00007039"/>
    </source>
</evidence>
<dbReference type="InterPro" id="IPR023562">
    <property type="entry name" value="ClpP/TepA"/>
</dbReference>
<protein>
    <recommendedName>
        <fullName evidence="6">ATP-dependent Clp protease proteolytic subunit</fullName>
    </recommendedName>
</protein>
<organism evidence="8 9">
    <name type="scientific">Muricoccus nepalensis</name>
    <dbReference type="NCBI Taxonomy" id="1854500"/>
    <lineage>
        <taxon>Bacteria</taxon>
        <taxon>Pseudomonadati</taxon>
        <taxon>Pseudomonadota</taxon>
        <taxon>Alphaproteobacteria</taxon>
        <taxon>Acetobacterales</taxon>
        <taxon>Roseomonadaceae</taxon>
        <taxon>Muricoccus</taxon>
    </lineage>
</organism>
<dbReference type="Pfam" id="PF25209">
    <property type="entry name" value="Phage_capsid_4"/>
    <property type="match status" value="1"/>
</dbReference>
<dbReference type="InterPro" id="IPR001907">
    <property type="entry name" value="ClpP"/>
</dbReference>
<feature type="region of interest" description="Disordered" evidence="7">
    <location>
        <begin position="1"/>
        <end position="32"/>
    </location>
</feature>
<evidence type="ECO:0000256" key="4">
    <source>
        <dbReference type="ARBA" id="ARBA00022801"/>
    </source>
</evidence>
<dbReference type="InterPro" id="IPR029045">
    <property type="entry name" value="ClpP/crotonase-like_dom_sf"/>
</dbReference>
<keyword evidence="3 8" id="KW-0645">Protease</keyword>
<evidence type="ECO:0000313" key="8">
    <source>
        <dbReference type="EMBL" id="TPG53263.1"/>
    </source>
</evidence>
<evidence type="ECO:0000256" key="3">
    <source>
        <dbReference type="ARBA" id="ARBA00022670"/>
    </source>
</evidence>
<dbReference type="GO" id="GO:0006515">
    <property type="term" value="P:protein quality control for misfolded or incompletely synthesized proteins"/>
    <property type="evidence" value="ECO:0007669"/>
    <property type="project" value="TreeGrafter"/>
</dbReference>
<comment type="similarity">
    <text evidence="1 6">Belongs to the peptidase S14 family.</text>
</comment>
<evidence type="ECO:0000256" key="5">
    <source>
        <dbReference type="ARBA" id="ARBA00022825"/>
    </source>
</evidence>
<evidence type="ECO:0000256" key="6">
    <source>
        <dbReference type="RuleBase" id="RU003567"/>
    </source>
</evidence>
<evidence type="ECO:0000313" key="9">
    <source>
        <dbReference type="Proteomes" id="UP000317078"/>
    </source>
</evidence>
<evidence type="ECO:0000256" key="7">
    <source>
        <dbReference type="SAM" id="MobiDB-lite"/>
    </source>
</evidence>
<keyword evidence="4" id="KW-0378">Hydrolase</keyword>
<name>A0A502FWF0_9PROT</name>